<organism evidence="1 2">
    <name type="scientific">Paraglaciecola arctica BSs20135</name>
    <dbReference type="NCBI Taxonomy" id="493475"/>
    <lineage>
        <taxon>Bacteria</taxon>
        <taxon>Pseudomonadati</taxon>
        <taxon>Pseudomonadota</taxon>
        <taxon>Gammaproteobacteria</taxon>
        <taxon>Alteromonadales</taxon>
        <taxon>Alteromonadaceae</taxon>
        <taxon>Paraglaciecola</taxon>
    </lineage>
</organism>
<accession>K6XL54</accession>
<evidence type="ECO:0000313" key="1">
    <source>
        <dbReference type="EMBL" id="GAC21369.1"/>
    </source>
</evidence>
<dbReference type="STRING" id="493475.GARC_4427"/>
<protein>
    <submittedName>
        <fullName evidence="1">Uncharacterized protein</fullName>
    </submittedName>
</protein>
<reference evidence="1 2" key="1">
    <citation type="journal article" date="2017" name="Antonie Van Leeuwenhoek">
        <title>Rhizobium rhizosphaerae sp. nov., a novel species isolated from rice rhizosphere.</title>
        <authorList>
            <person name="Zhao J.J."/>
            <person name="Zhang J."/>
            <person name="Zhang R.J."/>
            <person name="Zhang C.W."/>
            <person name="Yin H.Q."/>
            <person name="Zhang X.X."/>
        </authorList>
    </citation>
    <scope>NUCLEOTIDE SEQUENCE [LARGE SCALE GENOMIC DNA]</scope>
    <source>
        <strain evidence="1 2">BSs20135</strain>
    </source>
</reference>
<sequence length="37" mass="4073">MPLEFMYGAETPKDALICNKTMAQNAANQSVKLCKLV</sequence>
<gene>
    <name evidence="1" type="ORF">GARC_4427</name>
</gene>
<dbReference type="EMBL" id="BAEO01000062">
    <property type="protein sequence ID" value="GAC21369.1"/>
    <property type="molecule type" value="Genomic_DNA"/>
</dbReference>
<dbReference type="Proteomes" id="UP000006327">
    <property type="component" value="Unassembled WGS sequence"/>
</dbReference>
<name>K6XL54_9ALTE</name>
<evidence type="ECO:0000313" key="2">
    <source>
        <dbReference type="Proteomes" id="UP000006327"/>
    </source>
</evidence>
<dbReference type="AlphaFoldDB" id="K6XL54"/>
<proteinExistence type="predicted"/>
<comment type="caution">
    <text evidence="1">The sequence shown here is derived from an EMBL/GenBank/DDBJ whole genome shotgun (WGS) entry which is preliminary data.</text>
</comment>
<keyword evidence="2" id="KW-1185">Reference proteome</keyword>